<name>A0A8H8WNZ8_9HYPH</name>
<sequence>MDEMSGGVLPLRAAVPRFVTEAEAVELLRSRVVEAGSKKAFATAAGINANDLGQALLGRKAPTRALLAAVGVRKALVLEGAA</sequence>
<dbReference type="KEGG" id="mind:mvi_01630"/>
<dbReference type="AlphaFoldDB" id="A0A8H8WNZ8"/>
<gene>
    <name evidence="1" type="ORF">mvi_01630</name>
</gene>
<organism evidence="1 2">
    <name type="scientific">Methylobacterium indicum</name>
    <dbReference type="NCBI Taxonomy" id="1775910"/>
    <lineage>
        <taxon>Bacteria</taxon>
        <taxon>Pseudomonadati</taxon>
        <taxon>Pseudomonadota</taxon>
        <taxon>Alphaproteobacteria</taxon>
        <taxon>Hyphomicrobiales</taxon>
        <taxon>Methylobacteriaceae</taxon>
        <taxon>Methylobacterium</taxon>
    </lineage>
</organism>
<accession>A0A8H8WNZ8</accession>
<evidence type="ECO:0000313" key="2">
    <source>
        <dbReference type="Proteomes" id="UP000663508"/>
    </source>
</evidence>
<reference evidence="1" key="1">
    <citation type="submission" date="2020-11" db="EMBL/GenBank/DDBJ databases">
        <title>Complete genome sequence of a novel pathogenic Methylobacterium strain isolated from rice in Vietnam.</title>
        <authorList>
            <person name="Lai K."/>
            <person name="Okazaki S."/>
            <person name="Higashi K."/>
            <person name="Mori H."/>
            <person name="Toyoda A."/>
            <person name="Kurokawa K."/>
        </authorList>
    </citation>
    <scope>NUCLEOTIDE SEQUENCE</scope>
    <source>
        <strain evidence="1">VL1</strain>
    </source>
</reference>
<dbReference type="RefSeq" id="WP_207180904.1">
    <property type="nucleotide sequence ID" value="NZ_AP024145.1"/>
</dbReference>
<protein>
    <submittedName>
        <fullName evidence="1">Uncharacterized protein</fullName>
    </submittedName>
</protein>
<dbReference type="Proteomes" id="UP000663508">
    <property type="component" value="Chromosome"/>
</dbReference>
<evidence type="ECO:0000313" key="1">
    <source>
        <dbReference type="EMBL" id="BCM81702.1"/>
    </source>
</evidence>
<proteinExistence type="predicted"/>
<dbReference type="EMBL" id="AP024145">
    <property type="protein sequence ID" value="BCM81702.1"/>
    <property type="molecule type" value="Genomic_DNA"/>
</dbReference>